<reference evidence="8" key="1">
    <citation type="submission" date="2017-05" db="EMBL/GenBank/DDBJ databases">
        <authorList>
            <person name="Rodrigo-Torres L."/>
            <person name="Arahal R. D."/>
            <person name="Lucena T."/>
        </authorList>
    </citation>
    <scope>NUCLEOTIDE SEQUENCE [LARGE SCALE GENOMIC DNA]</scope>
    <source>
        <strain evidence="8">CECT 8649</strain>
    </source>
</reference>
<dbReference type="InterPro" id="IPR036388">
    <property type="entry name" value="WH-like_DNA-bd_sf"/>
</dbReference>
<evidence type="ECO:0000256" key="1">
    <source>
        <dbReference type="ARBA" id="ARBA00022491"/>
    </source>
</evidence>
<dbReference type="SUPFAM" id="SSF46785">
    <property type="entry name" value="Winged helix' DNA-binding domain"/>
    <property type="match status" value="1"/>
</dbReference>
<dbReference type="InterPro" id="IPR036390">
    <property type="entry name" value="WH_DNA-bd_sf"/>
</dbReference>
<dbReference type="OrthoDB" id="9814815at2"/>
<dbReference type="Gene3D" id="3.30.750.70">
    <property type="entry name" value="4-hydroxybutyrate coenzyme like domains"/>
    <property type="match status" value="1"/>
</dbReference>
<dbReference type="Pfam" id="PF08220">
    <property type="entry name" value="HTH_DeoR"/>
    <property type="match status" value="1"/>
</dbReference>
<evidence type="ECO:0000313" key="7">
    <source>
        <dbReference type="EMBL" id="SMX27547.1"/>
    </source>
</evidence>
<dbReference type="GO" id="GO:0003677">
    <property type="term" value="F:DNA binding"/>
    <property type="evidence" value="ECO:0007669"/>
    <property type="project" value="UniProtKB-KW"/>
</dbReference>
<keyword evidence="4" id="KW-0804">Transcription</keyword>
<organism evidence="7 8">
    <name type="scientific">Pelagimonas phthalicica</name>
    <dbReference type="NCBI Taxonomy" id="1037362"/>
    <lineage>
        <taxon>Bacteria</taxon>
        <taxon>Pseudomonadati</taxon>
        <taxon>Pseudomonadota</taxon>
        <taxon>Alphaproteobacteria</taxon>
        <taxon>Rhodobacterales</taxon>
        <taxon>Roseobacteraceae</taxon>
        <taxon>Pelagimonas</taxon>
    </lineage>
</organism>
<evidence type="ECO:0000256" key="3">
    <source>
        <dbReference type="ARBA" id="ARBA00023125"/>
    </source>
</evidence>
<dbReference type="Gene3D" id="1.10.10.10">
    <property type="entry name" value="Winged helix-like DNA-binding domain superfamily/Winged helix DNA-binding domain"/>
    <property type="match status" value="1"/>
</dbReference>
<feature type="domain" description="HTH deoR-type" evidence="6">
    <location>
        <begin position="20"/>
        <end position="75"/>
    </location>
</feature>
<evidence type="ECO:0000256" key="4">
    <source>
        <dbReference type="ARBA" id="ARBA00023163"/>
    </source>
</evidence>
<dbReference type="InterPro" id="IPR037171">
    <property type="entry name" value="NagB/RpiA_transferase-like"/>
</dbReference>
<keyword evidence="3" id="KW-0238">DNA-binding</keyword>
<dbReference type="EMBL" id="FXXP01000001">
    <property type="protein sequence ID" value="SMX27547.1"/>
    <property type="molecule type" value="Genomic_DNA"/>
</dbReference>
<dbReference type="GO" id="GO:0003700">
    <property type="term" value="F:DNA-binding transcription factor activity"/>
    <property type="evidence" value="ECO:0007669"/>
    <property type="project" value="InterPro"/>
</dbReference>
<dbReference type="Proteomes" id="UP000225972">
    <property type="component" value="Unassembled WGS sequence"/>
</dbReference>
<dbReference type="PRINTS" id="PR00037">
    <property type="entry name" value="HTHLACR"/>
</dbReference>
<dbReference type="InterPro" id="IPR001034">
    <property type="entry name" value="DeoR_HTH"/>
</dbReference>
<dbReference type="InterPro" id="IPR018356">
    <property type="entry name" value="Tscrpt_reg_HTH_DeoR_CS"/>
</dbReference>
<keyword evidence="1" id="KW-0678">Repressor</keyword>
<name>A0A238JBK8_9RHOB</name>
<evidence type="ECO:0000259" key="6">
    <source>
        <dbReference type="PROSITE" id="PS51000"/>
    </source>
</evidence>
<dbReference type="SMART" id="SM01134">
    <property type="entry name" value="DeoRC"/>
    <property type="match status" value="1"/>
</dbReference>
<sequence>MNETATHMPLSALASGSSHGSQRQAQIAEIVRDQGEAKVDDLATLFQVSTQTIRKDINVMCEKGLLRRVHGGVELARGTAEHYDLRRILNFSAKMKIGQAAAQLIPNDVTLAVSIGTTPELAVSCLDHHQGLRVFSNNLHVALSAHKFGTAEVTIPGGRLRASEADIVGPSAVSFFDGYRFDIGLFGVAAVAEDGALLDLSDEDAHAREAITRNAETKILVLDSSKFGRRAHTCSGHVNKVDHVVCDARPPAAICAMLDEAGVQLTICDEARL</sequence>
<evidence type="ECO:0000313" key="8">
    <source>
        <dbReference type="Proteomes" id="UP000225972"/>
    </source>
</evidence>
<dbReference type="SUPFAM" id="SSF100950">
    <property type="entry name" value="NagB/RpiA/CoA transferase-like"/>
    <property type="match status" value="1"/>
</dbReference>
<dbReference type="AlphaFoldDB" id="A0A238JBK8"/>
<keyword evidence="8" id="KW-1185">Reference proteome</keyword>
<dbReference type="PANTHER" id="PTHR30363:SF4">
    <property type="entry name" value="GLYCEROL-3-PHOSPHATE REGULON REPRESSOR"/>
    <property type="match status" value="1"/>
</dbReference>
<dbReference type="PROSITE" id="PS51000">
    <property type="entry name" value="HTH_DEOR_2"/>
    <property type="match status" value="1"/>
</dbReference>
<evidence type="ECO:0000256" key="5">
    <source>
        <dbReference type="SAM" id="MobiDB-lite"/>
    </source>
</evidence>
<protein>
    <submittedName>
        <fullName evidence="7">Glycerol-3-phosphate regulon repressor</fullName>
    </submittedName>
</protein>
<evidence type="ECO:0000256" key="2">
    <source>
        <dbReference type="ARBA" id="ARBA00023015"/>
    </source>
</evidence>
<accession>A0A238JBK8</accession>
<dbReference type="PANTHER" id="PTHR30363">
    <property type="entry name" value="HTH-TYPE TRANSCRIPTIONAL REGULATOR SRLR-RELATED"/>
    <property type="match status" value="1"/>
</dbReference>
<dbReference type="InterPro" id="IPR014036">
    <property type="entry name" value="DeoR-like_C"/>
</dbReference>
<proteinExistence type="predicted"/>
<keyword evidence="2" id="KW-0805">Transcription regulation</keyword>
<feature type="compositionally biased region" description="Low complexity" evidence="5">
    <location>
        <begin position="10"/>
        <end position="21"/>
    </location>
</feature>
<dbReference type="PROSITE" id="PS00894">
    <property type="entry name" value="HTH_DEOR_1"/>
    <property type="match status" value="1"/>
</dbReference>
<feature type="region of interest" description="Disordered" evidence="5">
    <location>
        <begin position="1"/>
        <end position="21"/>
    </location>
</feature>
<dbReference type="SMART" id="SM00420">
    <property type="entry name" value="HTH_DEOR"/>
    <property type="match status" value="1"/>
</dbReference>
<dbReference type="Pfam" id="PF00455">
    <property type="entry name" value="DeoRC"/>
    <property type="match status" value="1"/>
</dbReference>
<gene>
    <name evidence="7" type="primary">glpR_2</name>
    <name evidence="7" type="ORF">TRP8649_01652</name>
</gene>
<dbReference type="InterPro" id="IPR050313">
    <property type="entry name" value="Carb_Metab_HTH_regulators"/>
</dbReference>